<keyword evidence="3" id="KW-1185">Reference proteome</keyword>
<reference evidence="2" key="1">
    <citation type="submission" date="2023-06" db="EMBL/GenBank/DDBJ databases">
        <title>Genome-scale phylogeny and comparative genomics of the fungal order Sordariales.</title>
        <authorList>
            <consortium name="Lawrence Berkeley National Laboratory"/>
            <person name="Hensen N."/>
            <person name="Bonometti L."/>
            <person name="Westerberg I."/>
            <person name="Brannstrom I.O."/>
            <person name="Guillou S."/>
            <person name="Cros-Aarteil S."/>
            <person name="Calhoun S."/>
            <person name="Haridas S."/>
            <person name="Kuo A."/>
            <person name="Mondo S."/>
            <person name="Pangilinan J."/>
            <person name="Riley R."/>
            <person name="Labutti K."/>
            <person name="Andreopoulos B."/>
            <person name="Lipzen A."/>
            <person name="Chen C."/>
            <person name="Yanf M."/>
            <person name="Daum C."/>
            <person name="Ng V."/>
            <person name="Clum A."/>
            <person name="Steindorff A."/>
            <person name="Ohm R."/>
            <person name="Martin F."/>
            <person name="Silar P."/>
            <person name="Natvig D."/>
            <person name="Lalanne C."/>
            <person name="Gautier V."/>
            <person name="Ament-Velasquez S.L."/>
            <person name="Kruys A."/>
            <person name="Hutchinson M.I."/>
            <person name="Powell A.J."/>
            <person name="Barry K."/>
            <person name="Miller A.N."/>
            <person name="Grigoriev I.V."/>
            <person name="Debuchy R."/>
            <person name="Gladieux P."/>
            <person name="Thoren M.H."/>
            <person name="Johannesson H."/>
        </authorList>
    </citation>
    <scope>NUCLEOTIDE SEQUENCE</scope>
    <source>
        <strain evidence="2">CBS 307.81</strain>
    </source>
</reference>
<evidence type="ECO:0000313" key="3">
    <source>
        <dbReference type="Proteomes" id="UP001174997"/>
    </source>
</evidence>
<proteinExistence type="predicted"/>
<dbReference type="Proteomes" id="UP001174997">
    <property type="component" value="Unassembled WGS sequence"/>
</dbReference>
<evidence type="ECO:0000256" key="1">
    <source>
        <dbReference type="SAM" id="MobiDB-lite"/>
    </source>
</evidence>
<gene>
    <name evidence="2" type="ORF">QBC41DRAFT_395269</name>
</gene>
<name>A0AA39ZC58_9PEZI</name>
<comment type="caution">
    <text evidence="2">The sequence shown here is derived from an EMBL/GenBank/DDBJ whole genome shotgun (WGS) entry which is preliminary data.</text>
</comment>
<accession>A0AA39ZC58</accession>
<dbReference type="AlphaFoldDB" id="A0AA39ZC58"/>
<feature type="region of interest" description="Disordered" evidence="1">
    <location>
        <begin position="117"/>
        <end position="172"/>
    </location>
</feature>
<evidence type="ECO:0000313" key="2">
    <source>
        <dbReference type="EMBL" id="KAK0667712.1"/>
    </source>
</evidence>
<sequence length="206" mass="23026">MALHDNSHPGQSGIEVHDYGPVLIDGVDVKLVMHNGLPKYIDKCCNKPAPFKTFRQDWFELPEKKRGFLGCSRWKPKPGSEFCRLYYVEDELRELEEGLGEEVKKQLQGARDALKLGRSPKSHADASPSLKSSPPGPGTPVAASPSAQKRNADDVVFLDSQPKHPKRRKSDEVIAKLKEMVAEKDKKIVGLELELHLKDDTEGYLT</sequence>
<organism evidence="2 3">
    <name type="scientific">Cercophora samala</name>
    <dbReference type="NCBI Taxonomy" id="330535"/>
    <lineage>
        <taxon>Eukaryota</taxon>
        <taxon>Fungi</taxon>
        <taxon>Dikarya</taxon>
        <taxon>Ascomycota</taxon>
        <taxon>Pezizomycotina</taxon>
        <taxon>Sordariomycetes</taxon>
        <taxon>Sordariomycetidae</taxon>
        <taxon>Sordariales</taxon>
        <taxon>Lasiosphaeriaceae</taxon>
        <taxon>Cercophora</taxon>
    </lineage>
</organism>
<protein>
    <submittedName>
        <fullName evidence="2">Uncharacterized protein</fullName>
    </submittedName>
</protein>
<dbReference type="EMBL" id="JAULSY010000067">
    <property type="protein sequence ID" value="KAK0667712.1"/>
    <property type="molecule type" value="Genomic_DNA"/>
</dbReference>